<feature type="domain" description="Peptidase C39" evidence="1">
    <location>
        <begin position="79"/>
        <end position="199"/>
    </location>
</feature>
<gene>
    <name evidence="3" type="ORF">O3H35_01360</name>
    <name evidence="2" type="ORF">O3H54_07940</name>
</gene>
<dbReference type="Proteomes" id="UP001074446">
    <property type="component" value="Unassembled WGS sequence"/>
</dbReference>
<sequence length="269" mass="28421">MNNLTKILVFISLFTMAIMFTGAVSAANCTGSSVNNIQASINDTPNDTIVVNNTNKSFHTSTKNLNDNISQKNTTGIIMANTDHNCGPAALATVVQNYFDINITQDQLATLAGTDGTGTTMYGLAQAAQSEGLFAYGMSLSVDKLQSGNIVYLTIGEGHYSVITNITNETVYLADPSIGNINMTMANFKAAYSGDALVITNNSNDKQLASGTILSNEEMQKIKGMRYTIDWPRTGLKILGCAGIGAGIATGNPGLIFAGVVTVYEAQWG</sequence>
<dbReference type="InterPro" id="IPR005074">
    <property type="entry name" value="Peptidase_C39"/>
</dbReference>
<dbReference type="Proteomes" id="UP001068021">
    <property type="component" value="Unassembled WGS sequence"/>
</dbReference>
<protein>
    <submittedName>
        <fullName evidence="2">Cysteine peptidase family C39 domain-containing protein</fullName>
    </submittedName>
</protein>
<proteinExistence type="predicted"/>
<organism evidence="2 4">
    <name type="scientific">Methanobacterium veterum</name>
    <dbReference type="NCBI Taxonomy" id="408577"/>
    <lineage>
        <taxon>Archaea</taxon>
        <taxon>Methanobacteriati</taxon>
        <taxon>Methanobacteriota</taxon>
        <taxon>Methanomada group</taxon>
        <taxon>Methanobacteria</taxon>
        <taxon>Methanobacteriales</taxon>
        <taxon>Methanobacteriaceae</taxon>
        <taxon>Methanobacterium</taxon>
    </lineage>
</organism>
<evidence type="ECO:0000313" key="3">
    <source>
        <dbReference type="EMBL" id="MCZ3371278.1"/>
    </source>
</evidence>
<dbReference type="GO" id="GO:0005524">
    <property type="term" value="F:ATP binding"/>
    <property type="evidence" value="ECO:0007669"/>
    <property type="project" value="InterPro"/>
</dbReference>
<dbReference type="AlphaFoldDB" id="A0A9E4ZYA2"/>
<dbReference type="EMBL" id="JAPVER010000020">
    <property type="protein sequence ID" value="MCZ3365813.1"/>
    <property type="molecule type" value="Genomic_DNA"/>
</dbReference>
<dbReference type="Gene3D" id="3.90.70.10">
    <property type="entry name" value="Cysteine proteinases"/>
    <property type="match status" value="1"/>
</dbReference>
<evidence type="ECO:0000313" key="2">
    <source>
        <dbReference type="EMBL" id="MCZ3365813.1"/>
    </source>
</evidence>
<comment type="caution">
    <text evidence="2">The sequence shown here is derived from an EMBL/GenBank/DDBJ whole genome shotgun (WGS) entry which is preliminary data.</text>
</comment>
<evidence type="ECO:0000259" key="1">
    <source>
        <dbReference type="PROSITE" id="PS50990"/>
    </source>
</evidence>
<dbReference type="GO" id="GO:0006508">
    <property type="term" value="P:proteolysis"/>
    <property type="evidence" value="ECO:0007669"/>
    <property type="project" value="InterPro"/>
</dbReference>
<accession>A0A9E4ZYA2</accession>
<dbReference type="EMBL" id="JAPVES010000024">
    <property type="protein sequence ID" value="MCZ3371278.1"/>
    <property type="molecule type" value="Genomic_DNA"/>
</dbReference>
<evidence type="ECO:0000313" key="4">
    <source>
        <dbReference type="Proteomes" id="UP001068021"/>
    </source>
</evidence>
<dbReference type="Pfam" id="PF03412">
    <property type="entry name" value="Peptidase_C39"/>
    <property type="match status" value="1"/>
</dbReference>
<dbReference type="GO" id="GO:0008233">
    <property type="term" value="F:peptidase activity"/>
    <property type="evidence" value="ECO:0007669"/>
    <property type="project" value="InterPro"/>
</dbReference>
<dbReference type="GO" id="GO:0016020">
    <property type="term" value="C:membrane"/>
    <property type="evidence" value="ECO:0007669"/>
    <property type="project" value="InterPro"/>
</dbReference>
<dbReference type="RefSeq" id="WP_052376057.1">
    <property type="nucleotide sequence ID" value="NZ_JAPVER010000020.1"/>
</dbReference>
<reference evidence="2" key="1">
    <citation type="submission" date="2022-12" db="EMBL/GenBank/DDBJ databases">
        <title>Reclassification of two methanogenic archaea species isolated from the Kolyma lowland permafrost.</title>
        <authorList>
            <person name="Trubitsyn V.E."/>
            <person name="Rivkina E.M."/>
            <person name="Shcherbakova V.A."/>
        </authorList>
    </citation>
    <scope>NUCLEOTIDE SEQUENCE</scope>
    <source>
        <strain evidence="2">M2</strain>
        <strain evidence="3">MK4</strain>
    </source>
</reference>
<keyword evidence="4" id="KW-1185">Reference proteome</keyword>
<name>A0A9E4ZYA2_9EURY</name>
<dbReference type="PROSITE" id="PS50990">
    <property type="entry name" value="PEPTIDASE_C39"/>
    <property type="match status" value="1"/>
</dbReference>